<evidence type="ECO:0000256" key="2">
    <source>
        <dbReference type="SAM" id="MobiDB-lite"/>
    </source>
</evidence>
<keyword evidence="4" id="KW-1185">Reference proteome</keyword>
<dbReference type="AlphaFoldDB" id="A0A7K6N8Y2"/>
<accession>A0A7K6N8Y2</accession>
<comment type="caution">
    <text evidence="3">The sequence shown here is derived from an EMBL/GenBank/DDBJ whole genome shotgun (WGS) entry which is preliminary data.</text>
</comment>
<dbReference type="PANTHER" id="PTHR35355">
    <property type="entry name" value="PROTEIN FAM229A"/>
    <property type="match status" value="1"/>
</dbReference>
<sequence length="96" mass="10293">PGSSLGRHIQGLDMSSQQTPQAQRFPIEAGDCPRLAVTPETQEPADAEQTCRATGLTSLSPHRQLRRCPGSHCLTLPNVPIDVFMAMGGSGRPRTN</sequence>
<evidence type="ECO:0000313" key="3">
    <source>
        <dbReference type="EMBL" id="NWW45439.1"/>
    </source>
</evidence>
<gene>
    <name evidence="3" type="primary">Fam229a</name>
    <name evidence="3" type="ORF">PEDTOR_R14048</name>
</gene>
<dbReference type="EMBL" id="VZRU01005288">
    <property type="protein sequence ID" value="NWW45439.1"/>
    <property type="molecule type" value="Genomic_DNA"/>
</dbReference>
<dbReference type="PANTHER" id="PTHR35355:SF1">
    <property type="entry name" value="PROTEIN FAM229A"/>
    <property type="match status" value="1"/>
</dbReference>
<comment type="similarity">
    <text evidence="1">Belongs to the FAM229 family.</text>
</comment>
<reference evidence="3 4" key="1">
    <citation type="submission" date="2019-09" db="EMBL/GenBank/DDBJ databases">
        <title>Bird 10,000 Genomes (B10K) Project - Family phase.</title>
        <authorList>
            <person name="Zhang G."/>
        </authorList>
    </citation>
    <scope>NUCLEOTIDE SEQUENCE [LARGE SCALE GENOMIC DNA]</scope>
    <source>
        <strain evidence="3">B10K-DU-029-80</strain>
        <tissue evidence="3">Muscle</tissue>
    </source>
</reference>
<feature type="compositionally biased region" description="Polar residues" evidence="2">
    <location>
        <begin position="13"/>
        <end position="22"/>
    </location>
</feature>
<proteinExistence type="inferred from homology"/>
<name>A0A7K6N8Y2_PEDTO</name>
<protein>
    <submittedName>
        <fullName evidence="3">F229A protein</fullName>
    </submittedName>
</protein>
<feature type="non-terminal residue" evidence="3">
    <location>
        <position position="96"/>
    </location>
</feature>
<evidence type="ECO:0000256" key="1">
    <source>
        <dbReference type="ARBA" id="ARBA00009958"/>
    </source>
</evidence>
<dbReference type="InterPro" id="IPR028025">
    <property type="entry name" value="FAM229"/>
</dbReference>
<feature type="non-terminal residue" evidence="3">
    <location>
        <position position="1"/>
    </location>
</feature>
<feature type="region of interest" description="Disordered" evidence="2">
    <location>
        <begin position="1"/>
        <end position="29"/>
    </location>
</feature>
<dbReference type="Pfam" id="PF14982">
    <property type="entry name" value="UPF0731"/>
    <property type="match status" value="1"/>
</dbReference>
<evidence type="ECO:0000313" key="4">
    <source>
        <dbReference type="Proteomes" id="UP000565207"/>
    </source>
</evidence>
<dbReference type="Proteomes" id="UP000565207">
    <property type="component" value="Unassembled WGS sequence"/>
</dbReference>
<organism evidence="3 4">
    <name type="scientific">Pedionomus torquatus</name>
    <name type="common">Plains-wanderer</name>
    <dbReference type="NCBI Taxonomy" id="227192"/>
    <lineage>
        <taxon>Eukaryota</taxon>
        <taxon>Metazoa</taxon>
        <taxon>Chordata</taxon>
        <taxon>Craniata</taxon>
        <taxon>Vertebrata</taxon>
        <taxon>Euteleostomi</taxon>
        <taxon>Archelosauria</taxon>
        <taxon>Archosauria</taxon>
        <taxon>Dinosauria</taxon>
        <taxon>Saurischia</taxon>
        <taxon>Theropoda</taxon>
        <taxon>Coelurosauria</taxon>
        <taxon>Aves</taxon>
        <taxon>Neognathae</taxon>
        <taxon>Neoaves</taxon>
        <taxon>Charadriiformes</taxon>
        <taxon>Pedionomidae</taxon>
        <taxon>Pedionomus</taxon>
    </lineage>
</organism>